<dbReference type="Pfam" id="PF24731">
    <property type="entry name" value="DUF7683"/>
    <property type="match status" value="1"/>
</dbReference>
<organism evidence="2 3">
    <name type="scientific">Nocardia caishijiensis</name>
    <dbReference type="NCBI Taxonomy" id="184756"/>
    <lineage>
        <taxon>Bacteria</taxon>
        <taxon>Bacillati</taxon>
        <taxon>Actinomycetota</taxon>
        <taxon>Actinomycetes</taxon>
        <taxon>Mycobacteriales</taxon>
        <taxon>Nocardiaceae</taxon>
        <taxon>Nocardia</taxon>
    </lineage>
</organism>
<evidence type="ECO:0000313" key="2">
    <source>
        <dbReference type="EMBL" id="KAF0835776.1"/>
    </source>
</evidence>
<sequence length="77" mass="8433">MRVFLEAFDDQTDLLAEDFDITNIGLDTIAEILGVEVDELALGYDLTDRQLMRICKLAGIEPNQGGRSFQVGGAADE</sequence>
<evidence type="ECO:0000313" key="3">
    <source>
        <dbReference type="Proteomes" id="UP000798951"/>
    </source>
</evidence>
<dbReference type="EMBL" id="VMSD01000017">
    <property type="protein sequence ID" value="KAF0835776.1"/>
    <property type="molecule type" value="Genomic_DNA"/>
</dbReference>
<evidence type="ECO:0000259" key="1">
    <source>
        <dbReference type="Pfam" id="PF24731"/>
    </source>
</evidence>
<reference evidence="2 3" key="1">
    <citation type="submission" date="2019-07" db="EMBL/GenBank/DDBJ databases">
        <title>Genomic Encyclopedia of Type Strains, Phase IV (KMG-IV): sequencing the most valuable type-strain genomes for metagenomic binning, comparative biology and taxonomic classification.</title>
        <authorList>
            <person name="Goeker M."/>
        </authorList>
    </citation>
    <scope>NUCLEOTIDE SEQUENCE [LARGE SCALE GENOMIC DNA]</scope>
    <source>
        <strain evidence="2 3">DSM 44831</strain>
    </source>
</reference>
<gene>
    <name evidence="2" type="ORF">FNL39_11722</name>
</gene>
<proteinExistence type="predicted"/>
<accession>A0ABQ6YED2</accession>
<name>A0ABQ6YED2_9NOCA</name>
<dbReference type="InterPro" id="IPR056100">
    <property type="entry name" value="DUF7683"/>
</dbReference>
<comment type="caution">
    <text evidence="2">The sequence shown here is derived from an EMBL/GenBank/DDBJ whole genome shotgun (WGS) entry which is preliminary data.</text>
</comment>
<keyword evidence="3" id="KW-1185">Reference proteome</keyword>
<protein>
    <recommendedName>
        <fullName evidence="1">DUF7683 domain-containing protein</fullName>
    </recommendedName>
</protein>
<dbReference type="Proteomes" id="UP000798951">
    <property type="component" value="Unassembled WGS sequence"/>
</dbReference>
<feature type="domain" description="DUF7683" evidence="1">
    <location>
        <begin position="3"/>
        <end position="71"/>
    </location>
</feature>